<evidence type="ECO:0000256" key="4">
    <source>
        <dbReference type="ARBA" id="ARBA00022692"/>
    </source>
</evidence>
<dbReference type="InterPro" id="IPR012910">
    <property type="entry name" value="Plug_dom"/>
</dbReference>
<organism evidence="15 16">
    <name type="scientific">Daejeonella rubra</name>
    <dbReference type="NCBI Taxonomy" id="990371"/>
    <lineage>
        <taxon>Bacteria</taxon>
        <taxon>Pseudomonadati</taxon>
        <taxon>Bacteroidota</taxon>
        <taxon>Sphingobacteriia</taxon>
        <taxon>Sphingobacteriales</taxon>
        <taxon>Sphingobacteriaceae</taxon>
        <taxon>Daejeonella</taxon>
    </lineage>
</organism>
<feature type="chain" id="PRO_5011661366" evidence="12">
    <location>
        <begin position="20"/>
        <end position="769"/>
    </location>
</feature>
<keyword evidence="16" id="KW-1185">Reference proteome</keyword>
<dbReference type="AlphaFoldDB" id="A0A1G9RKG7"/>
<keyword evidence="3 10" id="KW-1134">Transmembrane beta strand</keyword>
<accession>A0A1G9RKG7</accession>
<evidence type="ECO:0000256" key="10">
    <source>
        <dbReference type="PROSITE-ProRule" id="PRU01360"/>
    </source>
</evidence>
<evidence type="ECO:0000259" key="14">
    <source>
        <dbReference type="Pfam" id="PF07715"/>
    </source>
</evidence>
<dbReference type="PROSITE" id="PS52016">
    <property type="entry name" value="TONB_DEPENDENT_REC_3"/>
    <property type="match status" value="1"/>
</dbReference>
<dbReference type="STRING" id="990371.SAMN05421813_10857"/>
<dbReference type="OrthoDB" id="9795928at2"/>
<dbReference type="InterPro" id="IPR000531">
    <property type="entry name" value="Beta-barrel_TonB"/>
</dbReference>
<dbReference type="SUPFAM" id="SSF56935">
    <property type="entry name" value="Porins"/>
    <property type="match status" value="1"/>
</dbReference>
<keyword evidence="2 10" id="KW-0813">Transport</keyword>
<sequence>MKSIILYLFLLLSFFSASAKLVSLEGKVIDGQTKESLPGALVTIPDLKISVVTNNSGQFIFKNIPEKGKFLIEVRYIGYRTLIQTIDLSLNSPLEFELFPSIIEAKEVVITGTAFSSDNRKNSTAVSSVTKDQLINRPSGNLIDAIAKIPGVSQVTTGGGISKPVIRGLSYNRVVTLVDGAKQEGQQWGDEHGMEVDQYSAERVEVLRGAASLLYGSDALGGVINVLEPLPSPEGQVRGEVLTSYQSNNGLSGSSAMLQGNSNGFIWRARGSVKSAYSYKAPGGRIANTGFNETNFSGQLGLNKKWGYAHLNLSSFKNNIGLPDFSRNADGKFEDENGAVLTDKQLKDRTLFLPFQDIRHYKVAINSHVLLGSGRLRTILAYQNNQRRELEEDRINPSLFFDLKTYSSDFKYYFNENNGWEPVIGLSGSLQNNRNRAEELLIPDYNSNELGVFAYAKKSWESTTFNLGARFDYRSITGEQMSEDGNPKFNNFTNNFSNVSGALGFTKEFNDHFNFKANLGSAFRSPNIAELSSDGVHEGTFRYEIGNNNLKPENSYYGDFAFEFNNNVISASLGAFNNHIDNYIYNRQVNNETILVDTETLPVYRFVQDNANLSGIEAGFTLHPAELIHFENSFSYTRGINRATDKALPFIPAAVLRNELRLEPEFKGSLKSTYFSVALDNVFKQTRVDNFETPTGAYTLVNLAMGTTFMLKNQPLRVNISANNLFDKAYYDHLSRFKPGRLDEGNLNAGYYNQGRNISVGLYLPFVFK</sequence>
<dbReference type="CDD" id="cd01347">
    <property type="entry name" value="ligand_gated_channel"/>
    <property type="match status" value="1"/>
</dbReference>
<evidence type="ECO:0000256" key="5">
    <source>
        <dbReference type="ARBA" id="ARBA00022729"/>
    </source>
</evidence>
<keyword evidence="5 12" id="KW-0732">Signal</keyword>
<dbReference type="Gene3D" id="2.60.40.1120">
    <property type="entry name" value="Carboxypeptidase-like, regulatory domain"/>
    <property type="match status" value="1"/>
</dbReference>
<reference evidence="16" key="1">
    <citation type="submission" date="2016-10" db="EMBL/GenBank/DDBJ databases">
        <authorList>
            <person name="Varghese N."/>
            <person name="Submissions S."/>
        </authorList>
    </citation>
    <scope>NUCLEOTIDE SEQUENCE [LARGE SCALE GENOMIC DNA]</scope>
    <source>
        <strain evidence="16">DSM 24536</strain>
    </source>
</reference>
<keyword evidence="8" id="KW-0675">Receptor</keyword>
<evidence type="ECO:0000256" key="8">
    <source>
        <dbReference type="ARBA" id="ARBA00023170"/>
    </source>
</evidence>
<keyword evidence="7 10" id="KW-0472">Membrane</keyword>
<dbReference type="Pfam" id="PF13715">
    <property type="entry name" value="CarbopepD_reg_2"/>
    <property type="match status" value="1"/>
</dbReference>
<evidence type="ECO:0000256" key="2">
    <source>
        <dbReference type="ARBA" id="ARBA00022448"/>
    </source>
</evidence>
<proteinExistence type="inferred from homology"/>
<evidence type="ECO:0000313" key="15">
    <source>
        <dbReference type="EMBL" id="SDM23772.1"/>
    </source>
</evidence>
<evidence type="ECO:0000256" key="12">
    <source>
        <dbReference type="SAM" id="SignalP"/>
    </source>
</evidence>
<comment type="subcellular location">
    <subcellularLocation>
        <location evidence="1 10">Cell outer membrane</location>
        <topology evidence="1 10">Multi-pass membrane protein</topology>
    </subcellularLocation>
</comment>
<dbReference type="Gene3D" id="2.170.130.10">
    <property type="entry name" value="TonB-dependent receptor, plug domain"/>
    <property type="match status" value="1"/>
</dbReference>
<evidence type="ECO:0000256" key="6">
    <source>
        <dbReference type="ARBA" id="ARBA00023077"/>
    </source>
</evidence>
<dbReference type="SUPFAM" id="SSF49464">
    <property type="entry name" value="Carboxypeptidase regulatory domain-like"/>
    <property type="match status" value="1"/>
</dbReference>
<evidence type="ECO:0000313" key="16">
    <source>
        <dbReference type="Proteomes" id="UP000199226"/>
    </source>
</evidence>
<feature type="signal peptide" evidence="12">
    <location>
        <begin position="1"/>
        <end position="19"/>
    </location>
</feature>
<dbReference type="Proteomes" id="UP000199226">
    <property type="component" value="Unassembled WGS sequence"/>
</dbReference>
<evidence type="ECO:0000256" key="1">
    <source>
        <dbReference type="ARBA" id="ARBA00004571"/>
    </source>
</evidence>
<feature type="domain" description="TonB-dependent receptor plug" evidence="14">
    <location>
        <begin position="119"/>
        <end position="223"/>
    </location>
</feature>
<dbReference type="InterPro" id="IPR008969">
    <property type="entry name" value="CarboxyPept-like_regulatory"/>
</dbReference>
<dbReference type="PANTHER" id="PTHR30069:SF29">
    <property type="entry name" value="HEMOGLOBIN AND HEMOGLOBIN-HAPTOGLOBIN-BINDING PROTEIN 1-RELATED"/>
    <property type="match status" value="1"/>
</dbReference>
<protein>
    <submittedName>
        <fullName evidence="15">Iron complex outermembrane recepter protein</fullName>
    </submittedName>
</protein>
<dbReference type="Gene3D" id="2.40.170.20">
    <property type="entry name" value="TonB-dependent receptor, beta-barrel domain"/>
    <property type="match status" value="1"/>
</dbReference>
<name>A0A1G9RKG7_9SPHI</name>
<evidence type="ECO:0000259" key="13">
    <source>
        <dbReference type="Pfam" id="PF00593"/>
    </source>
</evidence>
<evidence type="ECO:0000256" key="9">
    <source>
        <dbReference type="ARBA" id="ARBA00023237"/>
    </source>
</evidence>
<dbReference type="InterPro" id="IPR036942">
    <property type="entry name" value="Beta-barrel_TonB_sf"/>
</dbReference>
<dbReference type="InterPro" id="IPR039426">
    <property type="entry name" value="TonB-dep_rcpt-like"/>
</dbReference>
<dbReference type="PANTHER" id="PTHR30069">
    <property type="entry name" value="TONB-DEPENDENT OUTER MEMBRANE RECEPTOR"/>
    <property type="match status" value="1"/>
</dbReference>
<keyword evidence="6 11" id="KW-0798">TonB box</keyword>
<dbReference type="Pfam" id="PF00593">
    <property type="entry name" value="TonB_dep_Rec_b-barrel"/>
    <property type="match status" value="1"/>
</dbReference>
<gene>
    <name evidence="15" type="ORF">SAMN05421813_10857</name>
</gene>
<feature type="domain" description="TonB-dependent receptor-like beta-barrel" evidence="13">
    <location>
        <begin position="287"/>
        <end position="725"/>
    </location>
</feature>
<dbReference type="GO" id="GO:0009279">
    <property type="term" value="C:cell outer membrane"/>
    <property type="evidence" value="ECO:0007669"/>
    <property type="project" value="UniProtKB-SubCell"/>
</dbReference>
<keyword evidence="4 10" id="KW-0812">Transmembrane</keyword>
<evidence type="ECO:0000256" key="7">
    <source>
        <dbReference type="ARBA" id="ARBA00023136"/>
    </source>
</evidence>
<dbReference type="GO" id="GO:0044718">
    <property type="term" value="P:siderophore transmembrane transport"/>
    <property type="evidence" value="ECO:0007669"/>
    <property type="project" value="TreeGrafter"/>
</dbReference>
<dbReference type="EMBL" id="FNHH01000008">
    <property type="protein sequence ID" value="SDM23772.1"/>
    <property type="molecule type" value="Genomic_DNA"/>
</dbReference>
<dbReference type="Pfam" id="PF07715">
    <property type="entry name" value="Plug"/>
    <property type="match status" value="1"/>
</dbReference>
<dbReference type="InterPro" id="IPR037066">
    <property type="entry name" value="Plug_dom_sf"/>
</dbReference>
<dbReference type="RefSeq" id="WP_090703101.1">
    <property type="nucleotide sequence ID" value="NZ_FNHH01000008.1"/>
</dbReference>
<keyword evidence="9 10" id="KW-0998">Cell outer membrane</keyword>
<evidence type="ECO:0000256" key="11">
    <source>
        <dbReference type="RuleBase" id="RU003357"/>
    </source>
</evidence>
<evidence type="ECO:0000256" key="3">
    <source>
        <dbReference type="ARBA" id="ARBA00022452"/>
    </source>
</evidence>
<comment type="similarity">
    <text evidence="10 11">Belongs to the TonB-dependent receptor family.</text>
</comment>
<dbReference type="GO" id="GO:0015344">
    <property type="term" value="F:siderophore uptake transmembrane transporter activity"/>
    <property type="evidence" value="ECO:0007669"/>
    <property type="project" value="TreeGrafter"/>
</dbReference>